<dbReference type="InterPro" id="IPR038731">
    <property type="entry name" value="RgtA/B/C-like"/>
</dbReference>
<protein>
    <recommendedName>
        <fullName evidence="2">Glycosyltransferase RgtA/B/C/D-like domain-containing protein</fullName>
    </recommendedName>
</protein>
<keyword evidence="1" id="KW-0812">Transmembrane</keyword>
<reference evidence="3" key="1">
    <citation type="journal article" date="2020" name="mSystems">
        <title>Genome- and Community-Level Interaction Insights into Carbon Utilization and Element Cycling Functions of Hydrothermarchaeota in Hydrothermal Sediment.</title>
        <authorList>
            <person name="Zhou Z."/>
            <person name="Liu Y."/>
            <person name="Xu W."/>
            <person name="Pan J."/>
            <person name="Luo Z.H."/>
            <person name="Li M."/>
        </authorList>
    </citation>
    <scope>NUCLEOTIDE SEQUENCE [LARGE SCALE GENOMIC DNA]</scope>
    <source>
        <strain evidence="3">SpSt-780</strain>
    </source>
</reference>
<feature type="transmembrane region" description="Helical" evidence="1">
    <location>
        <begin position="357"/>
        <end position="374"/>
    </location>
</feature>
<proteinExistence type="predicted"/>
<organism evidence="3">
    <name type="scientific">candidate division WOR-3 bacterium</name>
    <dbReference type="NCBI Taxonomy" id="2052148"/>
    <lineage>
        <taxon>Bacteria</taxon>
        <taxon>Bacteria division WOR-3</taxon>
    </lineage>
</organism>
<feature type="transmembrane region" description="Helical" evidence="1">
    <location>
        <begin position="179"/>
        <end position="206"/>
    </location>
</feature>
<feature type="transmembrane region" description="Helical" evidence="1">
    <location>
        <begin position="272"/>
        <end position="289"/>
    </location>
</feature>
<feature type="transmembrane region" description="Helical" evidence="1">
    <location>
        <begin position="132"/>
        <end position="150"/>
    </location>
</feature>
<dbReference type="AlphaFoldDB" id="A0A7C4YRX5"/>
<feature type="transmembrane region" description="Helical" evidence="1">
    <location>
        <begin position="102"/>
        <end position="120"/>
    </location>
</feature>
<feature type="transmembrane region" description="Helical" evidence="1">
    <location>
        <begin position="20"/>
        <end position="39"/>
    </location>
</feature>
<feature type="transmembrane region" description="Helical" evidence="1">
    <location>
        <begin position="296"/>
        <end position="314"/>
    </location>
</feature>
<dbReference type="EMBL" id="DTHG01000064">
    <property type="protein sequence ID" value="HGW91888.1"/>
    <property type="molecule type" value="Genomic_DNA"/>
</dbReference>
<sequence>MRKMVSFISSFVRKNKLLTILAILLIYYIFFIIRSSFVINGERYFTLFDDEMVSMRYAKNLANGYGLCWNKGERVEGITNLLWTIYISFFHLFSIPPSKVSLFIQLTGALFMLFSTFLAYRISYLIFKIERVAIISAIFLGLYYPVVYWSLFGTEVSILLLLTSLSTFIVLKNDEKKIYLVYLILGVSTLIRIDMVILYIGFWFYIMFSHKKNFLKHFFSGLTGLIIFVFGQTLFRYFYFRDILPNTYYLKMSGFPVFLRITRGLYVYVKFIWGLNILLVILAFVVLFYKRIKPVYFLLFISLLQSLYSIYVGGDAWEQFGGSNRFVSVVMFSFFILFSYSLVLIYREIKFIRKIPLFLYVIFSLLCFNSSYGPEANVEALLLIKPKYYNYNKNWTDIGINIKNVTNDSAKIAVVVAGTMAYFSDRYCIDILGKNDKYISHLKGRVLPGDNMFISFYPGHMKWDYNYSIGYLKPDIVVDLWYNRFEAENILEENYVLINFMNKYPLYFLKDSKNIFWEKLTYE</sequence>
<gene>
    <name evidence="3" type="ORF">ENV67_05030</name>
</gene>
<feature type="domain" description="Glycosyltransferase RgtA/B/C/D-like" evidence="2">
    <location>
        <begin position="102"/>
        <end position="229"/>
    </location>
</feature>
<accession>A0A7C4YRX5</accession>
<feature type="transmembrane region" description="Helical" evidence="1">
    <location>
        <begin position="326"/>
        <end position="345"/>
    </location>
</feature>
<keyword evidence="1" id="KW-1133">Transmembrane helix</keyword>
<evidence type="ECO:0000259" key="2">
    <source>
        <dbReference type="Pfam" id="PF13231"/>
    </source>
</evidence>
<evidence type="ECO:0000256" key="1">
    <source>
        <dbReference type="SAM" id="Phobius"/>
    </source>
</evidence>
<evidence type="ECO:0000313" key="3">
    <source>
        <dbReference type="EMBL" id="HGW91888.1"/>
    </source>
</evidence>
<comment type="caution">
    <text evidence="3">The sequence shown here is derived from an EMBL/GenBank/DDBJ whole genome shotgun (WGS) entry which is preliminary data.</text>
</comment>
<name>A0A7C4YRX5_UNCW3</name>
<keyword evidence="1" id="KW-0472">Membrane</keyword>
<feature type="transmembrane region" description="Helical" evidence="1">
    <location>
        <begin position="218"/>
        <end position="239"/>
    </location>
</feature>
<dbReference type="Pfam" id="PF13231">
    <property type="entry name" value="PMT_2"/>
    <property type="match status" value="1"/>
</dbReference>